<dbReference type="Gene3D" id="3.20.20.370">
    <property type="entry name" value="Glycoside hydrolase/deacetylase"/>
    <property type="match status" value="1"/>
</dbReference>
<dbReference type="InParanoid" id="A0A146G5G8"/>
<dbReference type="PROSITE" id="PS51257">
    <property type="entry name" value="PROKAR_LIPOPROTEIN"/>
    <property type="match status" value="1"/>
</dbReference>
<evidence type="ECO:0000313" key="7">
    <source>
        <dbReference type="Proteomes" id="UP000076023"/>
    </source>
</evidence>
<evidence type="ECO:0000259" key="5">
    <source>
        <dbReference type="PROSITE" id="PS51677"/>
    </source>
</evidence>
<dbReference type="GO" id="GO:0016810">
    <property type="term" value="F:hydrolase activity, acting on carbon-nitrogen (but not peptide) bonds"/>
    <property type="evidence" value="ECO:0007669"/>
    <property type="project" value="InterPro"/>
</dbReference>
<proteinExistence type="predicted"/>
<name>A0A146G5G8_TERSA</name>
<feature type="region of interest" description="Disordered" evidence="3">
    <location>
        <begin position="42"/>
        <end position="95"/>
    </location>
</feature>
<dbReference type="GO" id="GO:0016020">
    <property type="term" value="C:membrane"/>
    <property type="evidence" value="ECO:0007669"/>
    <property type="project" value="TreeGrafter"/>
</dbReference>
<dbReference type="GO" id="GO:0046872">
    <property type="term" value="F:metal ion binding"/>
    <property type="evidence" value="ECO:0007669"/>
    <property type="project" value="UniProtKB-KW"/>
</dbReference>
<dbReference type="InterPro" id="IPR011330">
    <property type="entry name" value="Glyco_hydro/deAcase_b/a-brl"/>
</dbReference>
<feature type="signal peptide" evidence="4">
    <location>
        <begin position="1"/>
        <end position="21"/>
    </location>
</feature>
<dbReference type="AlphaFoldDB" id="A0A146G5G8"/>
<dbReference type="Pfam" id="PF01522">
    <property type="entry name" value="Polysacc_deac_1"/>
    <property type="match status" value="1"/>
</dbReference>
<dbReference type="PROSITE" id="PS51677">
    <property type="entry name" value="NODB"/>
    <property type="match status" value="1"/>
</dbReference>
<feature type="compositionally biased region" description="Polar residues" evidence="3">
    <location>
        <begin position="86"/>
        <end position="95"/>
    </location>
</feature>
<dbReference type="RefSeq" id="WP_075078599.1">
    <property type="nucleotide sequence ID" value="NZ_BDCO01000002.1"/>
</dbReference>
<dbReference type="InterPro" id="IPR002509">
    <property type="entry name" value="NODB_dom"/>
</dbReference>
<organism evidence="6 7">
    <name type="scientific">Terrimicrobium sacchariphilum</name>
    <dbReference type="NCBI Taxonomy" id="690879"/>
    <lineage>
        <taxon>Bacteria</taxon>
        <taxon>Pseudomonadati</taxon>
        <taxon>Verrucomicrobiota</taxon>
        <taxon>Terrimicrobiia</taxon>
        <taxon>Terrimicrobiales</taxon>
        <taxon>Terrimicrobiaceae</taxon>
        <taxon>Terrimicrobium</taxon>
    </lineage>
</organism>
<dbReference type="PANTHER" id="PTHR10587">
    <property type="entry name" value="GLYCOSYL TRANSFERASE-RELATED"/>
    <property type="match status" value="1"/>
</dbReference>
<accession>A0A146G5G8</accession>
<keyword evidence="4" id="KW-0732">Signal</keyword>
<dbReference type="OrthoDB" id="2649545at2"/>
<sequence length="318" mass="34145">MKRLITAAILPIAFFCSCQSARTQNQSQTPAPQPQVVVVPTDELSREPSVGPATNASAAPAPQASPAQELRGDSSDMQMALPPPATQSTAATGPRISYNSCNVNGPYIAMTFDDGPSPELTPKLLDILKARGIKATFFVVGQNAAQYPDILKRMVAEGHEIGNHSWSHPALTKLGADGVKKQIESTNAAIEQATGQKVTVMRPPYGATSQILNRRYADQYGMKVILWSVDPLDWKYRNSARVSSQIIQGAHPGAIILSHDIHATTVAAMPETFDALLAKGYKFVTVSELIAMDQPTQLVKREEAKQQSAPAATSQGTR</sequence>
<evidence type="ECO:0000256" key="3">
    <source>
        <dbReference type="SAM" id="MobiDB-lite"/>
    </source>
</evidence>
<keyword evidence="7" id="KW-1185">Reference proteome</keyword>
<feature type="chain" id="PRO_5007524440" evidence="4">
    <location>
        <begin position="22"/>
        <end position="318"/>
    </location>
</feature>
<dbReference type="CDD" id="cd10954">
    <property type="entry name" value="CE4_CtAXE_like"/>
    <property type="match status" value="1"/>
</dbReference>
<dbReference type="GO" id="GO:0005975">
    <property type="term" value="P:carbohydrate metabolic process"/>
    <property type="evidence" value="ECO:0007669"/>
    <property type="project" value="InterPro"/>
</dbReference>
<keyword evidence="1" id="KW-0479">Metal-binding</keyword>
<dbReference type="SUPFAM" id="SSF88713">
    <property type="entry name" value="Glycoside hydrolase/deacetylase"/>
    <property type="match status" value="1"/>
</dbReference>
<dbReference type="Proteomes" id="UP000076023">
    <property type="component" value="Unassembled WGS sequence"/>
</dbReference>
<evidence type="ECO:0000256" key="4">
    <source>
        <dbReference type="SAM" id="SignalP"/>
    </source>
</evidence>
<dbReference type="STRING" id="690879.TSACC_21193"/>
<evidence type="ECO:0000313" key="6">
    <source>
        <dbReference type="EMBL" id="GAT32791.1"/>
    </source>
</evidence>
<feature type="domain" description="NodB homology" evidence="5">
    <location>
        <begin position="106"/>
        <end position="284"/>
    </location>
</feature>
<keyword evidence="2" id="KW-0378">Hydrolase</keyword>
<dbReference type="InterPro" id="IPR050248">
    <property type="entry name" value="Polysacc_deacetylase_ArnD"/>
</dbReference>
<reference evidence="7" key="1">
    <citation type="journal article" date="2017" name="Genome Announc.">
        <title>Draft Genome Sequence of Terrimicrobium sacchariphilum NM-5T, a Facultative Anaerobic Soil Bacterium of the Class Spartobacteria.</title>
        <authorList>
            <person name="Qiu Y.L."/>
            <person name="Tourlousse D.M."/>
            <person name="Matsuura N."/>
            <person name="Ohashi A."/>
            <person name="Sekiguchi Y."/>
        </authorList>
    </citation>
    <scope>NUCLEOTIDE SEQUENCE [LARGE SCALE GENOMIC DNA]</scope>
    <source>
        <strain evidence="7">NM-5</strain>
    </source>
</reference>
<gene>
    <name evidence="6" type="ORF">TSACC_21193</name>
</gene>
<comment type="caution">
    <text evidence="6">The sequence shown here is derived from an EMBL/GenBank/DDBJ whole genome shotgun (WGS) entry which is preliminary data.</text>
</comment>
<feature type="compositionally biased region" description="Low complexity" evidence="3">
    <location>
        <begin position="56"/>
        <end position="68"/>
    </location>
</feature>
<evidence type="ECO:0000256" key="2">
    <source>
        <dbReference type="ARBA" id="ARBA00022801"/>
    </source>
</evidence>
<protein>
    <submittedName>
        <fullName evidence="6">Peptidoglycan/xylan/chitin deacetylase, PgdA/CDA1 family</fullName>
    </submittedName>
</protein>
<dbReference type="EMBL" id="BDCO01000002">
    <property type="protein sequence ID" value="GAT32791.1"/>
    <property type="molecule type" value="Genomic_DNA"/>
</dbReference>
<evidence type="ECO:0000256" key="1">
    <source>
        <dbReference type="ARBA" id="ARBA00022723"/>
    </source>
</evidence>
<dbReference type="PANTHER" id="PTHR10587:SF133">
    <property type="entry name" value="CHITIN DEACETYLASE 1-RELATED"/>
    <property type="match status" value="1"/>
</dbReference>